<name>A0A1B1N1Z0_9BACL</name>
<dbReference type="KEGG" id="pyg:AWM70_13205"/>
<dbReference type="AlphaFoldDB" id="A0A1B1N1Z0"/>
<evidence type="ECO:0000313" key="2">
    <source>
        <dbReference type="Proteomes" id="UP000092573"/>
    </source>
</evidence>
<sequence length="67" mass="7752">MSLIVKISILLFGVRPQKKYVSKLSINQLVKKLMRMEKQSHQLNSIQKCNPKLLLMVIIPIETCIVM</sequence>
<dbReference type="Proteomes" id="UP000092573">
    <property type="component" value="Chromosome"/>
</dbReference>
<reference evidence="1 2" key="1">
    <citation type="submission" date="2016-01" db="EMBL/GenBank/DDBJ databases">
        <title>Complete Genome Sequence of Paenibacillus yonginensis DCY84, a novel Plant Growth-Promoting Bacteria with Elicitation of Induced Systemic Resistance.</title>
        <authorList>
            <person name="Kim Y.J."/>
            <person name="Yang D.C."/>
            <person name="Sukweenadhi J."/>
        </authorList>
    </citation>
    <scope>NUCLEOTIDE SEQUENCE [LARGE SCALE GENOMIC DNA]</scope>
    <source>
        <strain evidence="1 2">DCY84</strain>
    </source>
</reference>
<evidence type="ECO:0000313" key="1">
    <source>
        <dbReference type="EMBL" id="ANS75447.1"/>
    </source>
</evidence>
<organism evidence="1 2">
    <name type="scientific">Paenibacillus yonginensis</name>
    <dbReference type="NCBI Taxonomy" id="1462996"/>
    <lineage>
        <taxon>Bacteria</taxon>
        <taxon>Bacillati</taxon>
        <taxon>Bacillota</taxon>
        <taxon>Bacilli</taxon>
        <taxon>Bacillales</taxon>
        <taxon>Paenibacillaceae</taxon>
        <taxon>Paenibacillus</taxon>
    </lineage>
</organism>
<proteinExistence type="predicted"/>
<dbReference type="EMBL" id="CP014167">
    <property type="protein sequence ID" value="ANS75447.1"/>
    <property type="molecule type" value="Genomic_DNA"/>
</dbReference>
<gene>
    <name evidence="1" type="ORF">AWM70_13205</name>
</gene>
<accession>A0A1B1N1Z0</accession>
<keyword evidence="2" id="KW-1185">Reference proteome</keyword>
<protein>
    <submittedName>
        <fullName evidence="1">Uncharacterized protein</fullName>
    </submittedName>
</protein>